<dbReference type="EMBL" id="FOYI01000006">
    <property type="protein sequence ID" value="SFR10791.1"/>
    <property type="molecule type" value="Genomic_DNA"/>
</dbReference>
<dbReference type="InterPro" id="IPR021109">
    <property type="entry name" value="Peptidase_aspartic_dom_sf"/>
</dbReference>
<dbReference type="RefSeq" id="WP_092080359.1">
    <property type="nucleotide sequence ID" value="NZ_FOYI01000006.1"/>
</dbReference>
<dbReference type="InterPro" id="IPR034122">
    <property type="entry name" value="Retropepsin-like_bacterial"/>
</dbReference>
<sequence>MSPDQTANFIYLSLLLIVIGGSYLVASRRNLGRLLQQAVVWGLIFMGGLAVFGLWDDIRGAVVPVQRTIASNVIEVPRAADSHFYLTLEVDGTPIRFVVDTGATEIVLSQRDAERAGIDTETLAYLGRASTANGMVRTARVTLDELTLGPVTDRRVPVWVNEGAMEGSLLGMSYLNRFASVELTQGKLVLTR</sequence>
<evidence type="ECO:0000256" key="1">
    <source>
        <dbReference type="SAM" id="Phobius"/>
    </source>
</evidence>
<dbReference type="Gene3D" id="2.40.70.10">
    <property type="entry name" value="Acid Proteases"/>
    <property type="match status" value="1"/>
</dbReference>
<keyword evidence="3" id="KW-1185">Reference proteome</keyword>
<name>A0A1I6DZN3_9RHOB</name>
<dbReference type="SUPFAM" id="SSF50630">
    <property type="entry name" value="Acid proteases"/>
    <property type="match status" value="1"/>
</dbReference>
<gene>
    <name evidence="2" type="ORF">SAMN04515673_106119</name>
</gene>
<organism evidence="2 3">
    <name type="scientific">Poseidonocella sedimentorum</name>
    <dbReference type="NCBI Taxonomy" id="871652"/>
    <lineage>
        <taxon>Bacteria</taxon>
        <taxon>Pseudomonadati</taxon>
        <taxon>Pseudomonadota</taxon>
        <taxon>Alphaproteobacteria</taxon>
        <taxon>Rhodobacterales</taxon>
        <taxon>Roseobacteraceae</taxon>
        <taxon>Poseidonocella</taxon>
    </lineage>
</organism>
<dbReference type="GO" id="GO:0004190">
    <property type="term" value="F:aspartic-type endopeptidase activity"/>
    <property type="evidence" value="ECO:0007669"/>
    <property type="project" value="InterPro"/>
</dbReference>
<proteinExistence type="predicted"/>
<keyword evidence="2" id="KW-0645">Protease</keyword>
<evidence type="ECO:0000313" key="2">
    <source>
        <dbReference type="EMBL" id="SFR10791.1"/>
    </source>
</evidence>
<dbReference type="CDD" id="cd05483">
    <property type="entry name" value="retropepsin_like_bacteria"/>
    <property type="match status" value="1"/>
</dbReference>
<dbReference type="STRING" id="871652.SAMN04515673_106119"/>
<dbReference type="Pfam" id="PF13975">
    <property type="entry name" value="gag-asp_proteas"/>
    <property type="match status" value="1"/>
</dbReference>
<keyword evidence="2" id="KW-0378">Hydrolase</keyword>
<dbReference type="InterPro" id="IPR011969">
    <property type="entry name" value="Clan_AA_Asp_peptidase_C"/>
</dbReference>
<accession>A0A1I6DZN3</accession>
<keyword evidence="1" id="KW-0812">Transmembrane</keyword>
<dbReference type="InterPro" id="IPR001969">
    <property type="entry name" value="Aspartic_peptidase_AS"/>
</dbReference>
<protein>
    <submittedName>
        <fullName evidence="2">Aspartyl protease family protein</fullName>
    </submittedName>
</protein>
<dbReference type="AlphaFoldDB" id="A0A1I6DZN3"/>
<dbReference type="PROSITE" id="PS00141">
    <property type="entry name" value="ASP_PROTEASE"/>
    <property type="match status" value="1"/>
</dbReference>
<dbReference type="OrthoDB" id="7595324at2"/>
<evidence type="ECO:0000313" key="3">
    <source>
        <dbReference type="Proteomes" id="UP000199302"/>
    </source>
</evidence>
<keyword evidence="1" id="KW-0472">Membrane</keyword>
<dbReference type="GO" id="GO:0006508">
    <property type="term" value="P:proteolysis"/>
    <property type="evidence" value="ECO:0007669"/>
    <property type="project" value="UniProtKB-KW"/>
</dbReference>
<feature type="transmembrane region" description="Helical" evidence="1">
    <location>
        <begin position="6"/>
        <end position="26"/>
    </location>
</feature>
<keyword evidence="1" id="KW-1133">Transmembrane helix</keyword>
<dbReference type="Proteomes" id="UP000199302">
    <property type="component" value="Unassembled WGS sequence"/>
</dbReference>
<feature type="transmembrane region" description="Helical" evidence="1">
    <location>
        <begin position="38"/>
        <end position="55"/>
    </location>
</feature>
<dbReference type="NCBIfam" id="TIGR02281">
    <property type="entry name" value="clan_AA_DTGA"/>
    <property type="match status" value="1"/>
</dbReference>
<reference evidence="2 3" key="1">
    <citation type="submission" date="2016-10" db="EMBL/GenBank/DDBJ databases">
        <authorList>
            <person name="de Groot N.N."/>
        </authorList>
    </citation>
    <scope>NUCLEOTIDE SEQUENCE [LARGE SCALE GENOMIC DNA]</scope>
    <source>
        <strain evidence="3">KMM 9023,NRIC 0796,JCM 17311,KCTC 23692</strain>
    </source>
</reference>